<evidence type="ECO:0000259" key="12">
    <source>
        <dbReference type="SMART" id="SM00892"/>
    </source>
</evidence>
<dbReference type="InterPro" id="IPR001604">
    <property type="entry name" value="Endo_G_ENPP1-like_dom"/>
</dbReference>
<keyword evidence="6" id="KW-0479">Metal-binding</keyword>
<evidence type="ECO:0000313" key="13">
    <source>
        <dbReference type="WBParaSite" id="HDID_0000997601-mRNA-1"/>
    </source>
</evidence>
<dbReference type="SUPFAM" id="SSF52047">
    <property type="entry name" value="RNI-like"/>
    <property type="match status" value="1"/>
</dbReference>
<accession>A0A158QG53</accession>
<dbReference type="GO" id="GO:0006913">
    <property type="term" value="P:nucleocytoplasmic transport"/>
    <property type="evidence" value="ECO:0007669"/>
    <property type="project" value="TreeGrafter"/>
</dbReference>
<dbReference type="Pfam" id="PF13516">
    <property type="entry name" value="LRR_6"/>
    <property type="match status" value="2"/>
</dbReference>
<dbReference type="PANTHER" id="PTHR24113">
    <property type="entry name" value="RAN GTPASE-ACTIVATING PROTEIN 1"/>
    <property type="match status" value="1"/>
</dbReference>
<feature type="domain" description="ENPP1-3/EXOG-like endonuclease/phosphodiesterase" evidence="11">
    <location>
        <begin position="817"/>
        <end position="1019"/>
    </location>
</feature>
<dbReference type="GO" id="GO:0016787">
    <property type="term" value="F:hydrolase activity"/>
    <property type="evidence" value="ECO:0007669"/>
    <property type="project" value="InterPro"/>
</dbReference>
<dbReference type="GO" id="GO:0046872">
    <property type="term" value="F:metal ion binding"/>
    <property type="evidence" value="ECO:0007669"/>
    <property type="project" value="UniProtKB-KW"/>
</dbReference>
<dbReference type="STRING" id="6216.A0A158QG53"/>
<dbReference type="InterPro" id="IPR032675">
    <property type="entry name" value="LRR_dom_sf"/>
</dbReference>
<dbReference type="GO" id="GO:0004519">
    <property type="term" value="F:endonuclease activity"/>
    <property type="evidence" value="ECO:0007669"/>
    <property type="project" value="UniProtKB-KW"/>
</dbReference>
<keyword evidence="8" id="KW-0378">Hydrolase</keyword>
<keyword evidence="8" id="KW-0255">Endonuclease</keyword>
<dbReference type="GO" id="GO:0048471">
    <property type="term" value="C:perinuclear region of cytoplasm"/>
    <property type="evidence" value="ECO:0007669"/>
    <property type="project" value="TreeGrafter"/>
</dbReference>
<evidence type="ECO:0000256" key="10">
    <source>
        <dbReference type="SAM" id="MobiDB-lite"/>
    </source>
</evidence>
<dbReference type="Pfam" id="PF01223">
    <property type="entry name" value="Endonuclease_NS"/>
    <property type="match status" value="1"/>
</dbReference>
<evidence type="ECO:0000256" key="2">
    <source>
        <dbReference type="ARBA" id="ARBA00010052"/>
    </source>
</evidence>
<dbReference type="Gene3D" id="3.80.10.10">
    <property type="entry name" value="Ribonuclease Inhibitor"/>
    <property type="match status" value="1"/>
</dbReference>
<dbReference type="GO" id="GO:0003676">
    <property type="term" value="F:nucleic acid binding"/>
    <property type="evidence" value="ECO:0007669"/>
    <property type="project" value="InterPro"/>
</dbReference>
<protein>
    <submittedName>
        <fullName evidence="13">Ran gtpase-activating protein</fullName>
    </submittedName>
</protein>
<comment type="similarity">
    <text evidence="2">Belongs to the DNA/RNA non-specific endonuclease family.</text>
</comment>
<dbReference type="InterPro" id="IPR001611">
    <property type="entry name" value="Leu-rich_rpt"/>
</dbReference>
<dbReference type="PROSITE" id="PS01070">
    <property type="entry name" value="NUCLEASE_NON_SPEC"/>
    <property type="match status" value="1"/>
</dbReference>
<sequence length="1019" mass="111456">LIASSLGSPEFVRKMASNDNGEVLVDFDGRSLKIDNEKDAETIVKEIKKNDLMTALRLSANTVGADGAKAIGDELAFHKNLKRCLFSDMFTGRLVDEIAPALRHVSKGIMISGARLVEIDLSDNAFGPRGVVGVTELLSSPACFTLKILRMNNQGLGHQGAKHLAEALSKGLEESGGKGLKLTHFSAGRNRLENYGACLLANVFAQMGSLEELALYQNGIGIHGPEGMKALAAAISKNTNMRILNLSDNSLKEEGGSEVAKILKSLPHLEELILDDCLIRSRGCRALAHFLEREDIVPNLTRLSLYGNEIKRDAAISLAFALVSKSHLNYLWLNANEFGPSGVKKILQVFGSLNLLPALKAAIISQGEEDEEDEGTDGLRRAFDEDIGEDQEKSDEEEEYDIEDEDEDEDEEDYDGDYYDDEEETESADEGEDREGEDEELETSFNTVKNMSAKLPGEPATVQTSQGVGTGGFSFLSCLSSLKENQQSAKSGLFANINITGSGTAPPSDGLFGGLGITNLSSGGLFAPPKLGSPSIGLFSTGAASNFNESALLGLVKEAFNDTENDDTITSLVDQVSKQTPPSWKLQCEKLVGSISPESVVRLAFRISQKTSSPACQNLASDLLFAAFSQKSNSGETSFVEPASRAVNWTLLHLDAIKADRSDSLERKIHEETKDQRTMNANVNLVSTLLNRYGDTMSTDVKRPMKFVISLRRNQNAALETLLTTLEGKMSALSLMHQFARSFLLASSAFTAGCVATATVIRLWNKESPVKRVVSWTAPPFYSSNSVVSIFSPYPLLPPAVTQVGLPELEPMKIFPGYICQYDRRNRIPRWTLELLTRENLLGDSNELVSRQKFEFREDLSVPEVFRSTGDDYIRSGYDRGHMAAAGNNLFNSECMETTFLYSNIAPQVGRGFNRHVWNSLEKHIRKVARKSANVVVVTGPLFIPGSAVSELGHRLVVYELIGSNNVAVPTHFFKAIAVQKKLGSPWSTFAWIIPNRELPTKEPFDTFAVSLKTLERAA</sequence>
<feature type="region of interest" description="Disordered" evidence="10">
    <location>
        <begin position="366"/>
        <end position="443"/>
    </location>
</feature>
<reference evidence="13" key="1">
    <citation type="submission" date="2016-04" db="UniProtKB">
        <authorList>
            <consortium name="WormBaseParasite"/>
        </authorList>
    </citation>
    <scope>IDENTIFICATION</scope>
</reference>
<keyword evidence="9" id="KW-0460">Magnesium</keyword>
<evidence type="ECO:0000256" key="9">
    <source>
        <dbReference type="ARBA" id="ARBA00022842"/>
    </source>
</evidence>
<proteinExistence type="inferred from homology"/>
<evidence type="ECO:0000256" key="8">
    <source>
        <dbReference type="ARBA" id="ARBA00022759"/>
    </source>
</evidence>
<dbReference type="InterPro" id="IPR044925">
    <property type="entry name" value="His-Me_finger_sf"/>
</dbReference>
<dbReference type="GO" id="GO:0031267">
    <property type="term" value="F:small GTPase binding"/>
    <property type="evidence" value="ECO:0007669"/>
    <property type="project" value="TreeGrafter"/>
</dbReference>
<organism evidence="13">
    <name type="scientific">Hymenolepis diminuta</name>
    <name type="common">Rat tapeworm</name>
    <dbReference type="NCBI Taxonomy" id="6216"/>
    <lineage>
        <taxon>Eukaryota</taxon>
        <taxon>Metazoa</taxon>
        <taxon>Spiralia</taxon>
        <taxon>Lophotrochozoa</taxon>
        <taxon>Platyhelminthes</taxon>
        <taxon>Cestoda</taxon>
        <taxon>Eucestoda</taxon>
        <taxon>Cyclophyllidea</taxon>
        <taxon>Hymenolepididae</taxon>
        <taxon>Hymenolepis</taxon>
    </lineage>
</organism>
<keyword evidence="3" id="KW-0343">GTPase activation</keyword>
<evidence type="ECO:0000256" key="6">
    <source>
        <dbReference type="ARBA" id="ARBA00022723"/>
    </source>
</evidence>
<keyword evidence="7" id="KW-0677">Repeat</keyword>
<dbReference type="SMART" id="SM00368">
    <property type="entry name" value="LRR_RI"/>
    <property type="match status" value="8"/>
</dbReference>
<dbReference type="WBParaSite" id="HDID_0000997601-mRNA-1">
    <property type="protein sequence ID" value="HDID_0000997601-mRNA-1"/>
    <property type="gene ID" value="HDID_0000997601"/>
</dbReference>
<dbReference type="SMART" id="SM00477">
    <property type="entry name" value="NUC"/>
    <property type="match status" value="1"/>
</dbReference>
<feature type="compositionally biased region" description="Acidic residues" evidence="10">
    <location>
        <begin position="367"/>
        <end position="376"/>
    </location>
</feature>
<dbReference type="AlphaFoldDB" id="A0A158QG53"/>
<dbReference type="InterPro" id="IPR020821">
    <property type="entry name" value="ENPP1-3/EXOG-like_nuc-like"/>
</dbReference>
<evidence type="ECO:0000256" key="1">
    <source>
        <dbReference type="ARBA" id="ARBA00001946"/>
    </source>
</evidence>
<evidence type="ECO:0000256" key="4">
    <source>
        <dbReference type="ARBA" id="ARBA00022614"/>
    </source>
</evidence>
<evidence type="ECO:0000259" key="11">
    <source>
        <dbReference type="SMART" id="SM00477"/>
    </source>
</evidence>
<name>A0A158QG53_HYMDI</name>
<feature type="domain" description="DNA/RNA non-specific endonuclease/pyrophosphatase/phosphodiesterase" evidence="12">
    <location>
        <begin position="814"/>
        <end position="1018"/>
    </location>
</feature>
<dbReference type="InterPro" id="IPR027038">
    <property type="entry name" value="RanGap"/>
</dbReference>
<keyword evidence="5" id="KW-0540">Nuclease</keyword>
<dbReference type="GO" id="GO:0005634">
    <property type="term" value="C:nucleus"/>
    <property type="evidence" value="ECO:0007669"/>
    <property type="project" value="TreeGrafter"/>
</dbReference>
<dbReference type="CDD" id="cd00116">
    <property type="entry name" value="LRR_RI"/>
    <property type="match status" value="1"/>
</dbReference>
<dbReference type="Gene3D" id="3.40.570.10">
    <property type="entry name" value="Extracellular Endonuclease, subunit A"/>
    <property type="match status" value="1"/>
</dbReference>
<dbReference type="GO" id="GO:0005829">
    <property type="term" value="C:cytosol"/>
    <property type="evidence" value="ECO:0007669"/>
    <property type="project" value="TreeGrafter"/>
</dbReference>
<dbReference type="SMART" id="SM00892">
    <property type="entry name" value="Endonuclease_NS"/>
    <property type="match status" value="1"/>
</dbReference>
<dbReference type="InterPro" id="IPR018524">
    <property type="entry name" value="DNA/RNA_endonuclease_AS"/>
</dbReference>
<evidence type="ECO:0000256" key="5">
    <source>
        <dbReference type="ARBA" id="ARBA00022722"/>
    </source>
</evidence>
<feature type="compositionally biased region" description="Acidic residues" evidence="10">
    <location>
        <begin position="385"/>
        <end position="442"/>
    </location>
</feature>
<dbReference type="CDD" id="cd00091">
    <property type="entry name" value="NUC"/>
    <property type="match status" value="1"/>
</dbReference>
<dbReference type="PANTHER" id="PTHR24113:SF12">
    <property type="entry name" value="RAN GTPASE-ACTIVATING PROTEIN 1"/>
    <property type="match status" value="1"/>
</dbReference>
<dbReference type="SUPFAM" id="SSF54060">
    <property type="entry name" value="His-Me finger endonucleases"/>
    <property type="match status" value="1"/>
</dbReference>
<comment type="cofactor">
    <cofactor evidence="1">
        <name>Mg(2+)</name>
        <dbReference type="ChEBI" id="CHEBI:18420"/>
    </cofactor>
</comment>
<evidence type="ECO:0000256" key="7">
    <source>
        <dbReference type="ARBA" id="ARBA00022737"/>
    </source>
</evidence>
<keyword evidence="4" id="KW-0433">Leucine-rich repeat</keyword>
<dbReference type="InterPro" id="IPR044929">
    <property type="entry name" value="DNA/RNA_non-sp_Endonuclease_sf"/>
</dbReference>
<dbReference type="GO" id="GO:0005096">
    <property type="term" value="F:GTPase activator activity"/>
    <property type="evidence" value="ECO:0007669"/>
    <property type="project" value="UniProtKB-KW"/>
</dbReference>
<evidence type="ECO:0000256" key="3">
    <source>
        <dbReference type="ARBA" id="ARBA00022468"/>
    </source>
</evidence>